<reference evidence="2" key="1">
    <citation type="submission" date="2023-01" db="EMBL/GenBank/DDBJ databases">
        <title>The diversity of Class Acidimicrobiia in South China Sea sediment environments and the proposal of Iamia marina sp. nov., a novel species of the genus Iamia.</title>
        <authorList>
            <person name="He Y."/>
            <person name="Tian X."/>
        </authorList>
    </citation>
    <scope>NUCLEOTIDE SEQUENCE</scope>
    <source>
        <strain evidence="2">DSM 19957</strain>
    </source>
</reference>
<dbReference type="EMBL" id="CP116942">
    <property type="protein sequence ID" value="WCO68213.1"/>
    <property type="molecule type" value="Genomic_DNA"/>
</dbReference>
<gene>
    <name evidence="2" type="ORF">PO878_05670</name>
</gene>
<keyword evidence="3" id="KW-1185">Reference proteome</keyword>
<dbReference type="Proteomes" id="UP001216390">
    <property type="component" value="Chromosome"/>
</dbReference>
<feature type="region of interest" description="Disordered" evidence="1">
    <location>
        <begin position="101"/>
        <end position="147"/>
    </location>
</feature>
<dbReference type="AlphaFoldDB" id="A0AAF0BWM0"/>
<feature type="compositionally biased region" description="Low complexity" evidence="1">
    <location>
        <begin position="103"/>
        <end position="122"/>
    </location>
</feature>
<evidence type="ECO:0000313" key="3">
    <source>
        <dbReference type="Proteomes" id="UP001216390"/>
    </source>
</evidence>
<evidence type="ECO:0000256" key="1">
    <source>
        <dbReference type="SAM" id="MobiDB-lite"/>
    </source>
</evidence>
<evidence type="ECO:0000313" key="2">
    <source>
        <dbReference type="EMBL" id="WCO68213.1"/>
    </source>
</evidence>
<feature type="region of interest" description="Disordered" evidence="1">
    <location>
        <begin position="1"/>
        <end position="46"/>
    </location>
</feature>
<organism evidence="2 3">
    <name type="scientific">Iamia majanohamensis</name>
    <dbReference type="NCBI Taxonomy" id="467976"/>
    <lineage>
        <taxon>Bacteria</taxon>
        <taxon>Bacillati</taxon>
        <taxon>Actinomycetota</taxon>
        <taxon>Acidimicrobiia</taxon>
        <taxon>Acidimicrobiales</taxon>
        <taxon>Iamiaceae</taxon>
        <taxon>Iamia</taxon>
    </lineage>
</organism>
<feature type="compositionally biased region" description="Low complexity" evidence="1">
    <location>
        <begin position="1"/>
        <end position="28"/>
    </location>
</feature>
<feature type="compositionally biased region" description="Basic and acidic residues" evidence="1">
    <location>
        <begin position="131"/>
        <end position="147"/>
    </location>
</feature>
<protein>
    <submittedName>
        <fullName evidence="2">Uncharacterized protein</fullName>
    </submittedName>
</protein>
<accession>A0AAF0BWM0</accession>
<proteinExistence type="predicted"/>
<sequence length="147" mass="14256">MGSSGTSQSSASSGLAGAASSASDAASSVRDGVAQAPDRIEQGTRGNPLAAGAVAFGLGVLVGSLAPATKEEAELADQALEPLQAEAKAIGQQVAESAKDDAQQAVEATKAAATEAAGQVADEAQDGAQRVGDHAQQARDEIGSGPS</sequence>
<dbReference type="KEGG" id="ima:PO878_05670"/>
<name>A0AAF0BWM0_9ACTN</name>
<dbReference type="RefSeq" id="WP_272737730.1">
    <property type="nucleotide sequence ID" value="NZ_CP116942.1"/>
</dbReference>